<accession>A0A1L7XTI7</accession>
<dbReference type="PANTHER" id="PTHR45348">
    <property type="entry name" value="HYPOTHETICAL OXIDOREDUCTASE (EUROFUNG)"/>
    <property type="match status" value="1"/>
</dbReference>
<dbReference type="InterPro" id="IPR036291">
    <property type="entry name" value="NAD(P)-bd_dom_sf"/>
</dbReference>
<dbReference type="AlphaFoldDB" id="A0A1L7XTI7"/>
<evidence type="ECO:0000259" key="3">
    <source>
        <dbReference type="SMART" id="SM00829"/>
    </source>
</evidence>
<proteinExistence type="inferred from homology"/>
<dbReference type="InterPro" id="IPR011032">
    <property type="entry name" value="GroES-like_sf"/>
</dbReference>
<dbReference type="STRING" id="576137.A0A1L7XTI7"/>
<comment type="similarity">
    <text evidence="1">Belongs to the zinc-containing alcohol dehydrogenase family.</text>
</comment>
<dbReference type="Proteomes" id="UP000184330">
    <property type="component" value="Unassembled WGS sequence"/>
</dbReference>
<dbReference type="PANTHER" id="PTHR45348:SF7">
    <property type="entry name" value="ZINC BINDING OXIDOREDUCTASE, PUTATIVE-RELATED"/>
    <property type="match status" value="1"/>
</dbReference>
<dbReference type="SUPFAM" id="SSF51735">
    <property type="entry name" value="NAD(P)-binding Rossmann-fold domains"/>
    <property type="match status" value="1"/>
</dbReference>
<evidence type="ECO:0000256" key="2">
    <source>
        <dbReference type="ARBA" id="ARBA00023002"/>
    </source>
</evidence>
<dbReference type="InterPro" id="IPR020843">
    <property type="entry name" value="ER"/>
</dbReference>
<dbReference type="Pfam" id="PF00107">
    <property type="entry name" value="ADH_zinc_N"/>
    <property type="match status" value="1"/>
</dbReference>
<dbReference type="Gene3D" id="3.40.50.720">
    <property type="entry name" value="NAD(P)-binding Rossmann-like Domain"/>
    <property type="match status" value="1"/>
</dbReference>
<dbReference type="InterPro" id="IPR013149">
    <property type="entry name" value="ADH-like_C"/>
</dbReference>
<dbReference type="OrthoDB" id="48317at2759"/>
<dbReference type="InterPro" id="IPR013154">
    <property type="entry name" value="ADH-like_N"/>
</dbReference>
<evidence type="ECO:0000313" key="4">
    <source>
        <dbReference type="EMBL" id="CZR68298.1"/>
    </source>
</evidence>
<protein>
    <submittedName>
        <fullName evidence="4">Probable ToxD-like zinc binding oxidoreductase</fullName>
    </submittedName>
</protein>
<dbReference type="Pfam" id="PF08240">
    <property type="entry name" value="ADH_N"/>
    <property type="match status" value="1"/>
</dbReference>
<dbReference type="CDD" id="cd08249">
    <property type="entry name" value="enoyl_reductase_like"/>
    <property type="match status" value="1"/>
</dbReference>
<dbReference type="GO" id="GO:0016651">
    <property type="term" value="F:oxidoreductase activity, acting on NAD(P)H"/>
    <property type="evidence" value="ECO:0007669"/>
    <property type="project" value="InterPro"/>
</dbReference>
<dbReference type="InterPro" id="IPR047122">
    <property type="entry name" value="Trans-enoyl_RdTase-like"/>
</dbReference>
<organism evidence="4 5">
    <name type="scientific">Phialocephala subalpina</name>
    <dbReference type="NCBI Taxonomy" id="576137"/>
    <lineage>
        <taxon>Eukaryota</taxon>
        <taxon>Fungi</taxon>
        <taxon>Dikarya</taxon>
        <taxon>Ascomycota</taxon>
        <taxon>Pezizomycotina</taxon>
        <taxon>Leotiomycetes</taxon>
        <taxon>Helotiales</taxon>
        <taxon>Mollisiaceae</taxon>
        <taxon>Phialocephala</taxon>
        <taxon>Phialocephala fortinii species complex</taxon>
    </lineage>
</organism>
<feature type="domain" description="Enoyl reductase (ER)" evidence="3">
    <location>
        <begin position="24"/>
        <end position="359"/>
    </location>
</feature>
<sequence>MEALVANRGVLSRALNIVTSKSIGQGCQVKRIPLPKISEQEILVKVHAAALNPIDYKSIDLLAPRESVIGCDYAGQVVEVGKNAAGNWKVGDRVAGFVHGGHYSDRGSFCSHLKIDGDLAWRIPEGLSDEEASTYGLAAATAMLALNTHLGLASLDTSSAPRPQETKSRGTILIYAGSTSVGLFAIQLAKKSGYTVVTTASPRSFDLVKQYGADMPFDYRSPTAVEDIAKAFPAITQAFDCISEGRSTEFCAQVIKKNGGKVVTLFDQGKSKTPGVKYDFIVVFTVFGQKFAWLPPIGPMFPAVPADRAALVRFYSNLPNHVNDIKPTPLRVVGSGFKEILSGLGDLRQGKVSGQKLVVKFKE</sequence>
<name>A0A1L7XTI7_9HELO</name>
<gene>
    <name evidence="4" type="ORF">PAC_18197</name>
</gene>
<evidence type="ECO:0000313" key="5">
    <source>
        <dbReference type="Proteomes" id="UP000184330"/>
    </source>
</evidence>
<keyword evidence="5" id="KW-1185">Reference proteome</keyword>
<dbReference type="Gene3D" id="3.90.180.10">
    <property type="entry name" value="Medium-chain alcohol dehydrogenases, catalytic domain"/>
    <property type="match status" value="1"/>
</dbReference>
<evidence type="ECO:0000256" key="1">
    <source>
        <dbReference type="ARBA" id="ARBA00008072"/>
    </source>
</evidence>
<dbReference type="EMBL" id="FJOG01000053">
    <property type="protein sequence ID" value="CZR68298.1"/>
    <property type="molecule type" value="Genomic_DNA"/>
</dbReference>
<keyword evidence="2" id="KW-0560">Oxidoreductase</keyword>
<dbReference type="SMART" id="SM00829">
    <property type="entry name" value="PKS_ER"/>
    <property type="match status" value="1"/>
</dbReference>
<reference evidence="4 5" key="1">
    <citation type="submission" date="2016-03" db="EMBL/GenBank/DDBJ databases">
        <authorList>
            <person name="Ploux O."/>
        </authorList>
    </citation>
    <scope>NUCLEOTIDE SEQUENCE [LARGE SCALE GENOMIC DNA]</scope>
    <source>
        <strain evidence="4 5">UAMH 11012</strain>
    </source>
</reference>
<dbReference type="SUPFAM" id="SSF50129">
    <property type="entry name" value="GroES-like"/>
    <property type="match status" value="1"/>
</dbReference>